<dbReference type="SUPFAM" id="SSF142906">
    <property type="entry name" value="YjbR-like"/>
    <property type="match status" value="1"/>
</dbReference>
<dbReference type="Gene3D" id="3.90.1150.30">
    <property type="match status" value="1"/>
</dbReference>
<dbReference type="EMBL" id="AP025739">
    <property type="protein sequence ID" value="BDI32127.1"/>
    <property type="molecule type" value="Genomic_DNA"/>
</dbReference>
<accession>A0A402CXY5</accession>
<name>A0A402CXY5_9BACT</name>
<evidence type="ECO:0000313" key="1">
    <source>
        <dbReference type="EMBL" id="BDI32127.1"/>
    </source>
</evidence>
<dbReference type="AlphaFoldDB" id="A0A402CXY5"/>
<gene>
    <name evidence="1" type="ORF">CCAX7_41780</name>
</gene>
<dbReference type="KEGG" id="ccot:CCAX7_41780"/>
<organism evidence="1 2">
    <name type="scientific">Capsulimonas corticalis</name>
    <dbReference type="NCBI Taxonomy" id="2219043"/>
    <lineage>
        <taxon>Bacteria</taxon>
        <taxon>Bacillati</taxon>
        <taxon>Armatimonadota</taxon>
        <taxon>Armatimonadia</taxon>
        <taxon>Capsulimonadales</taxon>
        <taxon>Capsulimonadaceae</taxon>
        <taxon>Capsulimonas</taxon>
    </lineage>
</organism>
<dbReference type="RefSeq" id="WP_119322176.1">
    <property type="nucleotide sequence ID" value="NZ_AP025739.1"/>
</dbReference>
<keyword evidence="2" id="KW-1185">Reference proteome</keyword>
<sequence>MQANNPLDLLRRLCLSLPETNERPSHGEAAWFIRDKKMFMMYADHHHDDRVAFWCAAPMGAQDAMVQAEPTRFFSPPYVGCRGWIGVWLDIPVDWDEIAKIVADAYRTVAPKKLAELLENRE</sequence>
<dbReference type="InterPro" id="IPR058532">
    <property type="entry name" value="YjbR/MT2646/Rv2570-like"/>
</dbReference>
<dbReference type="Proteomes" id="UP000287394">
    <property type="component" value="Chromosome"/>
</dbReference>
<reference evidence="1 2" key="1">
    <citation type="journal article" date="2019" name="Int. J. Syst. Evol. Microbiol.">
        <title>Capsulimonas corticalis gen. nov., sp. nov., an aerobic capsulated bacterium, of a novel bacterial order, Capsulimonadales ord. nov., of the class Armatimonadia of the phylum Armatimonadetes.</title>
        <authorList>
            <person name="Li J."/>
            <person name="Kudo C."/>
            <person name="Tonouchi A."/>
        </authorList>
    </citation>
    <scope>NUCLEOTIDE SEQUENCE [LARGE SCALE GENOMIC DNA]</scope>
    <source>
        <strain evidence="1 2">AX-7</strain>
    </source>
</reference>
<protein>
    <submittedName>
        <fullName evidence="1">Phosphoribosylglycinamide formyltransferase</fullName>
    </submittedName>
</protein>
<dbReference type="OrthoDB" id="8479417at2"/>
<proteinExistence type="predicted"/>
<dbReference type="Pfam" id="PF04237">
    <property type="entry name" value="YjbR"/>
    <property type="match status" value="1"/>
</dbReference>
<evidence type="ECO:0000313" key="2">
    <source>
        <dbReference type="Proteomes" id="UP000287394"/>
    </source>
</evidence>
<dbReference type="InterPro" id="IPR038056">
    <property type="entry name" value="YjbR-like_sf"/>
</dbReference>